<comment type="caution">
    <text evidence="2">The sequence shown here is derived from an EMBL/GenBank/DDBJ whole genome shotgun (WGS) entry which is preliminary data.</text>
</comment>
<sequence length="413" mass="48189">MSLQNKLNRFKKELTHVGSEQTVQKQASNESVSETMQEWDGFLGEKATFDDQHCIVRERLYDQNDRIGPYQVKDLYDTVQRWNERPQHHPLSANGRKVEDLLFFDTETTGLGTGAGNTIFLLGIARIVDQAIQVRQYFLPGPGNEVALYHHFLSDVEEMSNLVTYNGKAFDWPQVKTRHTLVRDVVPQLPAFGHFDLLHASRRVWKKTYESLRLSVVEQELLNIERKEDTPGYLAPMLYFEFLRSNDPTILKGVFEHNELDVITLIALYTHLSKVVLDGNHPSLNVTEQYEIAKWFEAVGDLAEAEIRYKRLLDTTHSFQSKKALAALYKKKKNEIYAEVYWKESLKEKEDSESFVELSKIYEHKYKDYDMALSFAENAYRTWKNTNRIVRNNDEKVRLAFQKRIKRLKGKLG</sequence>
<dbReference type="InterPro" id="IPR038720">
    <property type="entry name" value="YprB_RNase_H-like_dom"/>
</dbReference>
<dbReference type="Pfam" id="PF13482">
    <property type="entry name" value="RNase_H_2"/>
    <property type="match status" value="1"/>
</dbReference>
<dbReference type="InterPro" id="IPR036397">
    <property type="entry name" value="RNaseH_sf"/>
</dbReference>
<accession>A0ABS9GXL9</accession>
<dbReference type="Proteomes" id="UP001649381">
    <property type="component" value="Unassembled WGS sequence"/>
</dbReference>
<dbReference type="PANTHER" id="PTHR38462:SF1">
    <property type="entry name" value="YPRB RIBONUCLEASE H-LIKE DOMAIN-CONTAINING PROTEIN"/>
    <property type="match status" value="1"/>
</dbReference>
<dbReference type="InterPro" id="IPR012337">
    <property type="entry name" value="RNaseH-like_sf"/>
</dbReference>
<evidence type="ECO:0000259" key="1">
    <source>
        <dbReference type="Pfam" id="PF13482"/>
    </source>
</evidence>
<dbReference type="SUPFAM" id="SSF53098">
    <property type="entry name" value="Ribonuclease H-like"/>
    <property type="match status" value="1"/>
</dbReference>
<evidence type="ECO:0000313" key="3">
    <source>
        <dbReference type="Proteomes" id="UP001649381"/>
    </source>
</evidence>
<dbReference type="RefSeq" id="WP_236333189.1">
    <property type="nucleotide sequence ID" value="NZ_JAKIJS010000001.1"/>
</dbReference>
<organism evidence="2 3">
    <name type="scientific">Pseudalkalibacillus berkeleyi</name>
    <dbReference type="NCBI Taxonomy" id="1069813"/>
    <lineage>
        <taxon>Bacteria</taxon>
        <taxon>Bacillati</taxon>
        <taxon>Bacillota</taxon>
        <taxon>Bacilli</taxon>
        <taxon>Bacillales</taxon>
        <taxon>Fictibacillaceae</taxon>
        <taxon>Pseudalkalibacillus</taxon>
    </lineage>
</organism>
<proteinExistence type="predicted"/>
<feature type="domain" description="YprB ribonuclease H-like" evidence="1">
    <location>
        <begin position="102"/>
        <end position="272"/>
    </location>
</feature>
<protein>
    <submittedName>
        <fullName evidence="2">Ribonuclease H-like domain-containing protein</fullName>
    </submittedName>
</protein>
<keyword evidence="3" id="KW-1185">Reference proteome</keyword>
<gene>
    <name evidence="2" type="ORF">L2716_07240</name>
</gene>
<dbReference type="Gene3D" id="3.30.420.10">
    <property type="entry name" value="Ribonuclease H-like superfamily/Ribonuclease H"/>
    <property type="match status" value="1"/>
</dbReference>
<reference evidence="2 3" key="1">
    <citation type="submission" date="2022-01" db="EMBL/GenBank/DDBJ databases">
        <title>Alkalihalobacillus sp. EGI L200015, a novel bacterium isolated from a salt lake sediment.</title>
        <authorList>
            <person name="Gao L."/>
            <person name="Fang B.-Z."/>
            <person name="Li W.-J."/>
        </authorList>
    </citation>
    <scope>NUCLEOTIDE SEQUENCE [LARGE SCALE GENOMIC DNA]</scope>
    <source>
        <strain evidence="2 3">KCTC 12718</strain>
    </source>
</reference>
<evidence type="ECO:0000313" key="2">
    <source>
        <dbReference type="EMBL" id="MCF6137518.1"/>
    </source>
</evidence>
<name>A0ABS9GXL9_9BACL</name>
<dbReference type="PANTHER" id="PTHR38462">
    <property type="entry name" value="EXONUCLEASE-LIKE PROTEIN"/>
    <property type="match status" value="1"/>
</dbReference>
<dbReference type="EMBL" id="JAKIJS010000001">
    <property type="protein sequence ID" value="MCF6137518.1"/>
    <property type="molecule type" value="Genomic_DNA"/>
</dbReference>